<keyword evidence="1 2" id="KW-0808">Transferase</keyword>
<accession>A0A179FAE1</accession>
<dbReference type="InterPro" id="IPR051283">
    <property type="entry name" value="Sec_Metabolite_Acyltrans"/>
</dbReference>
<dbReference type="GeneID" id="28849926"/>
<dbReference type="EMBL" id="LSBJ02000007">
    <property type="protein sequence ID" value="OAQ62377.1"/>
    <property type="molecule type" value="Genomic_DNA"/>
</dbReference>
<dbReference type="GO" id="GO:0016740">
    <property type="term" value="F:transferase activity"/>
    <property type="evidence" value="ECO:0007669"/>
    <property type="project" value="UniProtKB-KW"/>
</dbReference>
<comment type="caution">
    <text evidence="2">The sequence shown here is derived from an EMBL/GenBank/DDBJ whole genome shotgun (WGS) entry which is preliminary data.</text>
</comment>
<dbReference type="Proteomes" id="UP000078397">
    <property type="component" value="Unassembled WGS sequence"/>
</dbReference>
<reference evidence="2 3" key="1">
    <citation type="journal article" date="2016" name="PLoS Pathog.">
        <title>Biosynthesis of antibiotic leucinostatins in bio-control fungus Purpureocillium lilacinum and their inhibition on phytophthora revealed by genome mining.</title>
        <authorList>
            <person name="Wang G."/>
            <person name="Liu Z."/>
            <person name="Lin R."/>
            <person name="Li E."/>
            <person name="Mao Z."/>
            <person name="Ling J."/>
            <person name="Yang Y."/>
            <person name="Yin W.B."/>
            <person name="Xie B."/>
        </authorList>
    </citation>
    <scope>NUCLEOTIDE SEQUENCE [LARGE SCALE GENOMIC DNA]</scope>
    <source>
        <strain evidence="2">170</strain>
    </source>
</reference>
<dbReference type="InterPro" id="IPR023213">
    <property type="entry name" value="CAT-like_dom_sf"/>
</dbReference>
<dbReference type="KEGG" id="pchm:VFPPC_06996"/>
<sequence>MSLKTSTRVHALSKPAPQVISLSLLDATTANFALTSAIWLFDASIQPNQDINLSEHLRKTLGATLNAYPQWTGQIKAITSTDGSAPDEAAHLPAHARRFGRIYTKFGYEQDPGVSFTTATCSSTLAELYPISSRHAVWELDKSDLNALVSQESIADPFHAHERNETGVLKPVMAIQLSELACGGFALAVKIAHPLADISALATFMKNWGAVSRAALLGDPEPVLKPVFDPSKLDRLAAGNINSSQPSSKVLKQLEGLPLHRYDWWASAATCPWGMTIPEPFKEDVTPAGRIMPWTEWDVRAPVPRSIIRFTHEQVDFLWKAANTGSTSGISRHDAIVAHVWSCITRARKTDDSGPVHCDLVYGVRSPLQLGSGFVGSPMFMINVEMAADVVGTEGGSHFHKVAGRIRETIRRIQPSDIAAHLHSIAYEKSPQRIWQAFLGRRHVMLTSWARAGVYDVDFGLGLLRYVDDVMPSMDGIVVVKEGAGPGRCGNDGGGGWTENGVDVDVRIGREDMERLLEDCALLP</sequence>
<dbReference type="STRING" id="1380566.A0A179FAE1"/>
<name>A0A179FAE1_METCM</name>
<dbReference type="PANTHER" id="PTHR31896:SF64">
    <property type="entry name" value="TRICHOTHECENE 3-O-ACETYLTRANSFERASE"/>
    <property type="match status" value="1"/>
</dbReference>
<dbReference type="AlphaFoldDB" id="A0A179FAE1"/>
<evidence type="ECO:0000313" key="3">
    <source>
        <dbReference type="Proteomes" id="UP000078397"/>
    </source>
</evidence>
<dbReference type="Gene3D" id="3.30.559.10">
    <property type="entry name" value="Chloramphenicol acetyltransferase-like domain"/>
    <property type="match status" value="2"/>
</dbReference>
<dbReference type="PANTHER" id="PTHR31896">
    <property type="entry name" value="FAMILY REGULATORY PROTEIN, PUTATIVE (AFU_ORTHOLOGUE AFUA_3G14730)-RELATED"/>
    <property type="match status" value="1"/>
</dbReference>
<dbReference type="OrthoDB" id="444127at2759"/>
<proteinExistence type="predicted"/>
<keyword evidence="3" id="KW-1185">Reference proteome</keyword>
<protein>
    <submittedName>
        <fullName evidence="2">Transferase family protein</fullName>
    </submittedName>
</protein>
<gene>
    <name evidence="2" type="ORF">VFPPC_06996</name>
</gene>
<dbReference type="RefSeq" id="XP_018140081.1">
    <property type="nucleotide sequence ID" value="XM_018285932.1"/>
</dbReference>
<evidence type="ECO:0000313" key="2">
    <source>
        <dbReference type="EMBL" id="OAQ62377.1"/>
    </source>
</evidence>
<organism evidence="2 3">
    <name type="scientific">Pochonia chlamydosporia 170</name>
    <dbReference type="NCBI Taxonomy" id="1380566"/>
    <lineage>
        <taxon>Eukaryota</taxon>
        <taxon>Fungi</taxon>
        <taxon>Dikarya</taxon>
        <taxon>Ascomycota</taxon>
        <taxon>Pezizomycotina</taxon>
        <taxon>Sordariomycetes</taxon>
        <taxon>Hypocreomycetidae</taxon>
        <taxon>Hypocreales</taxon>
        <taxon>Clavicipitaceae</taxon>
        <taxon>Pochonia</taxon>
    </lineage>
</organism>
<evidence type="ECO:0000256" key="1">
    <source>
        <dbReference type="ARBA" id="ARBA00022679"/>
    </source>
</evidence>
<dbReference type="Pfam" id="PF02458">
    <property type="entry name" value="Transferase"/>
    <property type="match status" value="2"/>
</dbReference>